<sequence>MFIAVNSKQEGQIVLNTDKICSIEYQSGKITVLFDNQIEIEICIESSKEYLDLVRHLAIANNR</sequence>
<dbReference type="EMBL" id="RRUC01000015">
    <property type="protein sequence ID" value="RRN04661.1"/>
    <property type="molecule type" value="Genomic_DNA"/>
</dbReference>
<protein>
    <submittedName>
        <fullName evidence="1">Uncharacterized protein</fullName>
    </submittedName>
</protein>
<accession>A0A426FJB0</accession>
<dbReference type="AlphaFoldDB" id="A0A426FJB0"/>
<name>A0A426FJB0_BIBTR</name>
<organism evidence="1 2">
    <name type="scientific">Bibersteinia trehalosi</name>
    <name type="common">Pasteurella trehalosi</name>
    <dbReference type="NCBI Taxonomy" id="47735"/>
    <lineage>
        <taxon>Bacteria</taxon>
        <taxon>Pseudomonadati</taxon>
        <taxon>Pseudomonadota</taxon>
        <taxon>Gammaproteobacteria</taxon>
        <taxon>Pasteurellales</taxon>
        <taxon>Pasteurellaceae</taxon>
        <taxon>Bibersteinia</taxon>
    </lineage>
</organism>
<gene>
    <name evidence="1" type="ORF">EIM44_04260</name>
</gene>
<evidence type="ECO:0000313" key="2">
    <source>
        <dbReference type="Proteomes" id="UP000276010"/>
    </source>
</evidence>
<comment type="caution">
    <text evidence="1">The sequence shown here is derived from an EMBL/GenBank/DDBJ whole genome shotgun (WGS) entry which is preliminary data.</text>
</comment>
<dbReference type="RefSeq" id="WP_125134674.1">
    <property type="nucleotide sequence ID" value="NZ_RRUC01000015.1"/>
</dbReference>
<dbReference type="Proteomes" id="UP000276010">
    <property type="component" value="Unassembled WGS sequence"/>
</dbReference>
<reference evidence="1 2" key="1">
    <citation type="submission" date="2018-11" db="EMBL/GenBank/DDBJ databases">
        <title>Whole genome sequence of Bibersteinia trehalosi strain OADDL-BT1 an multidrug resistant pathogen isolate.</title>
        <authorList>
            <person name="Couger M."/>
            <person name="Ramachandran A."/>
        </authorList>
    </citation>
    <scope>NUCLEOTIDE SEQUENCE [LARGE SCALE GENOMIC DNA]</scope>
    <source>
        <strain evidence="1 2">OADDL-BT1</strain>
    </source>
</reference>
<proteinExistence type="predicted"/>
<evidence type="ECO:0000313" key="1">
    <source>
        <dbReference type="EMBL" id="RRN04661.1"/>
    </source>
</evidence>